<dbReference type="Proteomes" id="UP000023561">
    <property type="component" value="Unassembled WGS sequence"/>
</dbReference>
<dbReference type="Pfam" id="PF10955">
    <property type="entry name" value="Fin"/>
    <property type="match status" value="1"/>
</dbReference>
<evidence type="ECO:0000313" key="1">
    <source>
        <dbReference type="EMBL" id="GAJ40552.1"/>
    </source>
</evidence>
<dbReference type="RefSeq" id="WP_017434478.1">
    <property type="nucleotide sequence ID" value="NZ_BAWO01000046.1"/>
</dbReference>
<reference evidence="1 2" key="1">
    <citation type="submission" date="2014-04" db="EMBL/GenBank/DDBJ databases">
        <title>Whole genome shotgun sequence of Geobacillus caldoxylosilyticus NBRC 107762.</title>
        <authorList>
            <person name="Hosoyama A."/>
            <person name="Hosoyama Y."/>
            <person name="Katano-Makiyama Y."/>
            <person name="Tsuchikane K."/>
            <person name="Ohji S."/>
            <person name="Ichikawa N."/>
            <person name="Yamazoe A."/>
            <person name="Fujita N."/>
        </authorList>
    </citation>
    <scope>NUCLEOTIDE SEQUENCE [LARGE SCALE GENOMIC DNA]</scope>
    <source>
        <strain evidence="1 2">NBRC 107762</strain>
    </source>
</reference>
<name>A0A023DH23_9BACL</name>
<evidence type="ECO:0000313" key="2">
    <source>
        <dbReference type="Proteomes" id="UP000023561"/>
    </source>
</evidence>
<gene>
    <name evidence="1" type="ORF">GCA01S_046_00280</name>
</gene>
<dbReference type="AlphaFoldDB" id="A0A023DH23"/>
<dbReference type="OrthoDB" id="2084556at2"/>
<sequence>MALHYYCRHCGTKVGTIDQVSIYSEQLGFHHLTEEERLEMISYQPNGDIHVKTICEDCQEALTRNPELHQYEKFIH</sequence>
<accession>A0A023DH23</accession>
<dbReference type="GO" id="GO:0010468">
    <property type="term" value="P:regulation of gene expression"/>
    <property type="evidence" value="ECO:0007669"/>
    <property type="project" value="InterPro"/>
</dbReference>
<dbReference type="EMBL" id="BAWO01000046">
    <property type="protein sequence ID" value="GAJ40552.1"/>
    <property type="molecule type" value="Genomic_DNA"/>
</dbReference>
<comment type="caution">
    <text evidence="1">The sequence shown here is derived from an EMBL/GenBank/DDBJ whole genome shotgun (WGS) entry which is preliminary data.</text>
</comment>
<organism evidence="1 2">
    <name type="scientific">Parageobacillus caldoxylosilyticus NBRC 107762</name>
    <dbReference type="NCBI Taxonomy" id="1220594"/>
    <lineage>
        <taxon>Bacteria</taxon>
        <taxon>Bacillati</taxon>
        <taxon>Bacillota</taxon>
        <taxon>Bacilli</taxon>
        <taxon>Bacillales</taxon>
        <taxon>Anoxybacillaceae</taxon>
        <taxon>Saccharococcus</taxon>
    </lineage>
</organism>
<dbReference type="GeneID" id="301192824"/>
<protein>
    <recommendedName>
        <fullName evidence="3">Anti-sigma-F factor Fin</fullName>
    </recommendedName>
</protein>
<proteinExistence type="predicted"/>
<dbReference type="InterPro" id="IPR020115">
    <property type="entry name" value="Fin"/>
</dbReference>
<evidence type="ECO:0008006" key="3">
    <source>
        <dbReference type="Google" id="ProtNLM"/>
    </source>
</evidence>
<keyword evidence="2" id="KW-1185">Reference proteome</keyword>